<name>A0A4R6DNC0_9MICO</name>
<evidence type="ECO:0000259" key="5">
    <source>
        <dbReference type="Pfam" id="PF13470"/>
    </source>
</evidence>
<evidence type="ECO:0000313" key="7">
    <source>
        <dbReference type="EMBL" id="TDN46367.1"/>
    </source>
</evidence>
<comment type="caution">
    <text evidence="7">The sequence shown here is derived from an EMBL/GenBank/DDBJ whole genome shotgun (WGS) entry which is preliminary data.</text>
</comment>
<dbReference type="OrthoDB" id="113459at2"/>
<reference evidence="7 8" key="1">
    <citation type="submission" date="2019-03" db="EMBL/GenBank/DDBJ databases">
        <title>Genomic analyses of the natural microbiome of Caenorhabditis elegans.</title>
        <authorList>
            <person name="Samuel B."/>
        </authorList>
    </citation>
    <scope>NUCLEOTIDE SEQUENCE [LARGE SCALE GENOMIC DNA]</scope>
    <source>
        <strain evidence="7 8">JUb65</strain>
    </source>
</reference>
<dbReference type="Pfam" id="PF13470">
    <property type="entry name" value="PIN_3"/>
    <property type="match status" value="1"/>
</dbReference>
<dbReference type="GO" id="GO:0004518">
    <property type="term" value="F:nuclease activity"/>
    <property type="evidence" value="ECO:0007669"/>
    <property type="project" value="UniProtKB-KW"/>
</dbReference>
<keyword evidence="3" id="KW-0378">Hydrolase</keyword>
<feature type="domain" description="PIN" evidence="5">
    <location>
        <begin position="5"/>
        <end position="108"/>
    </location>
</feature>
<accession>A0A4R6DNC0</accession>
<dbReference type="AlphaFoldDB" id="A0A4R6DNC0"/>
<evidence type="ECO:0000256" key="1">
    <source>
        <dbReference type="ARBA" id="ARBA00022722"/>
    </source>
</evidence>
<dbReference type="GO" id="GO:0016787">
    <property type="term" value="F:hydrolase activity"/>
    <property type="evidence" value="ECO:0007669"/>
    <property type="project" value="UniProtKB-KW"/>
</dbReference>
<evidence type="ECO:0000256" key="3">
    <source>
        <dbReference type="ARBA" id="ARBA00022801"/>
    </source>
</evidence>
<sequence length="182" mass="20363">MAFPVFFDACAIYGITLSDLLLRLADEGAYRPLWSDEVLDEVRRNAVDAGILADGIDRRLGVMRTYFPDALVTGHDDLVDGLTCDEKDRHVLAAAIRAKADALVTFNLRDLPAVSLEPFDVEVVHPDVFLLDQLDLYPGMVTRVLRELSEDYADPPQSVEDILGTLRRGGVPRFSDEVRRYL</sequence>
<dbReference type="GO" id="GO:0046872">
    <property type="term" value="F:metal ion binding"/>
    <property type="evidence" value="ECO:0007669"/>
    <property type="project" value="UniProtKB-KW"/>
</dbReference>
<dbReference type="InterPro" id="IPR058652">
    <property type="entry name" value="VapC50_C"/>
</dbReference>
<organism evidence="7 8">
    <name type="scientific">Curtobacterium flaccumfaciens</name>
    <dbReference type="NCBI Taxonomy" id="2035"/>
    <lineage>
        <taxon>Bacteria</taxon>
        <taxon>Bacillati</taxon>
        <taxon>Actinomycetota</taxon>
        <taxon>Actinomycetes</taxon>
        <taxon>Micrococcales</taxon>
        <taxon>Microbacteriaceae</taxon>
        <taxon>Curtobacterium</taxon>
    </lineage>
</organism>
<evidence type="ECO:0000256" key="2">
    <source>
        <dbReference type="ARBA" id="ARBA00022723"/>
    </source>
</evidence>
<dbReference type="Pfam" id="PF26343">
    <property type="entry name" value="VapC50_C"/>
    <property type="match status" value="1"/>
</dbReference>
<dbReference type="SUPFAM" id="SSF88723">
    <property type="entry name" value="PIN domain-like"/>
    <property type="match status" value="1"/>
</dbReference>
<keyword evidence="2" id="KW-0479">Metal-binding</keyword>
<dbReference type="InterPro" id="IPR002716">
    <property type="entry name" value="PIN_dom"/>
</dbReference>
<protein>
    <submittedName>
        <fullName evidence="7">Putative nucleic acid-binding protein</fullName>
    </submittedName>
</protein>
<keyword evidence="1" id="KW-0540">Nuclease</keyword>
<dbReference type="EMBL" id="SNVW01000001">
    <property type="protein sequence ID" value="TDN46367.1"/>
    <property type="molecule type" value="Genomic_DNA"/>
</dbReference>
<proteinExistence type="predicted"/>
<evidence type="ECO:0000313" key="8">
    <source>
        <dbReference type="Proteomes" id="UP000295764"/>
    </source>
</evidence>
<dbReference type="RefSeq" id="WP_133518265.1">
    <property type="nucleotide sequence ID" value="NZ_SNVW01000001.1"/>
</dbReference>
<evidence type="ECO:0000256" key="4">
    <source>
        <dbReference type="ARBA" id="ARBA00022842"/>
    </source>
</evidence>
<dbReference type="InterPro" id="IPR029060">
    <property type="entry name" value="PIN-like_dom_sf"/>
</dbReference>
<keyword evidence="4" id="KW-0460">Magnesium</keyword>
<evidence type="ECO:0000259" key="6">
    <source>
        <dbReference type="Pfam" id="PF26343"/>
    </source>
</evidence>
<dbReference type="Proteomes" id="UP000295764">
    <property type="component" value="Unassembled WGS sequence"/>
</dbReference>
<gene>
    <name evidence="7" type="ORF">EDF64_101230</name>
</gene>
<feature type="domain" description="VapC50 C-terminal" evidence="6">
    <location>
        <begin position="126"/>
        <end position="180"/>
    </location>
</feature>